<evidence type="ECO:0000256" key="2">
    <source>
        <dbReference type="ARBA" id="ARBA00022801"/>
    </source>
</evidence>
<keyword evidence="1" id="KW-0547">Nucleotide-binding</keyword>
<dbReference type="SUPFAM" id="SSF52540">
    <property type="entry name" value="P-loop containing nucleoside triphosphate hydrolases"/>
    <property type="match status" value="1"/>
</dbReference>
<proteinExistence type="predicted"/>
<dbReference type="InterPro" id="IPR044742">
    <property type="entry name" value="DEAD/DEAH_RhlB"/>
</dbReference>
<dbReference type="InterPro" id="IPR050547">
    <property type="entry name" value="DEAD_box_RNA_helicases"/>
</dbReference>
<dbReference type="GO" id="GO:0005829">
    <property type="term" value="C:cytosol"/>
    <property type="evidence" value="ECO:0007669"/>
    <property type="project" value="TreeGrafter"/>
</dbReference>
<dbReference type="AlphaFoldDB" id="A0A839U1Z9"/>
<dbReference type="SMART" id="SM00487">
    <property type="entry name" value="DEXDc"/>
    <property type="match status" value="1"/>
</dbReference>
<protein>
    <submittedName>
        <fullName evidence="8">Superfamily II DNA/RNA helicase</fullName>
    </submittedName>
</protein>
<evidence type="ECO:0000313" key="9">
    <source>
        <dbReference type="Proteomes" id="UP000517523"/>
    </source>
</evidence>
<keyword evidence="4" id="KW-0067">ATP-binding</keyword>
<evidence type="ECO:0000259" key="7">
    <source>
        <dbReference type="PROSITE" id="PS51194"/>
    </source>
</evidence>
<gene>
    <name evidence="8" type="ORF">FHS19_006411</name>
</gene>
<dbReference type="GO" id="GO:0003724">
    <property type="term" value="F:RNA helicase activity"/>
    <property type="evidence" value="ECO:0007669"/>
    <property type="project" value="TreeGrafter"/>
</dbReference>
<dbReference type="EMBL" id="JACHXJ010000007">
    <property type="protein sequence ID" value="MBB3131688.1"/>
    <property type="molecule type" value="Genomic_DNA"/>
</dbReference>
<feature type="compositionally biased region" description="Polar residues" evidence="5">
    <location>
        <begin position="393"/>
        <end position="405"/>
    </location>
</feature>
<evidence type="ECO:0000256" key="1">
    <source>
        <dbReference type="ARBA" id="ARBA00022741"/>
    </source>
</evidence>
<dbReference type="GO" id="GO:0009409">
    <property type="term" value="P:response to cold"/>
    <property type="evidence" value="ECO:0007669"/>
    <property type="project" value="TreeGrafter"/>
</dbReference>
<feature type="compositionally biased region" description="Basic residues" evidence="5">
    <location>
        <begin position="472"/>
        <end position="489"/>
    </location>
</feature>
<sequence>MNPTSFEATGIDRVWIDKLAEYGITEPSPVQAQAIPAVLRGADVLARSQTGTGKTLAYLLPVLQSIDPELKATQKLVLAPTQELAMQIVREGEKYGEARGIGVLGLIGGAAVKRQVEKLRLHPQLVVGTPGRVRELIEMRKLKMHTVSTIVVDEVDQVFQLGGAGDVDRILSSALRDRQLVFLSATVSESTAALVKREMRSPVEIGIDPDQTTAPGLEHLYVVAEERDRVDMLRRLIRQYNPQRAIVFVNQTESIAEVEAKLTHLGIAAEGLYGDADKLARSRVLGGFRHGRFTVLVASDVAARGLDIEGLELVINFDPAPDAEHYVHRAGRTGRMGRSGRVVSIVTDRQTFIMRKFAGELGISLEPRVLYAGKVLTPEQLAARKGKGEPSGQPHQRQVRPSGSQAGVAEVRGSRQGDPKPAKGSVRGPSSTGEPQESGGRRDGRETSRQGGEPFKGGKPAARQSQSERERIRKNKGAPKWLKNKPPRP</sequence>
<dbReference type="PROSITE" id="PS51192">
    <property type="entry name" value="HELICASE_ATP_BIND_1"/>
    <property type="match status" value="1"/>
</dbReference>
<dbReference type="GO" id="GO:0033592">
    <property type="term" value="F:RNA strand annealing activity"/>
    <property type="evidence" value="ECO:0007669"/>
    <property type="project" value="TreeGrafter"/>
</dbReference>
<feature type="domain" description="Helicase C-terminal" evidence="7">
    <location>
        <begin position="216"/>
        <end position="376"/>
    </location>
</feature>
<keyword evidence="2" id="KW-0378">Hydrolase</keyword>
<dbReference type="PANTHER" id="PTHR47963">
    <property type="entry name" value="DEAD-BOX ATP-DEPENDENT RNA HELICASE 47, MITOCHONDRIAL"/>
    <property type="match status" value="1"/>
</dbReference>
<dbReference type="Pfam" id="PF00270">
    <property type="entry name" value="DEAD"/>
    <property type="match status" value="1"/>
</dbReference>
<dbReference type="InterPro" id="IPR011545">
    <property type="entry name" value="DEAD/DEAH_box_helicase_dom"/>
</dbReference>
<dbReference type="GO" id="GO:0016787">
    <property type="term" value="F:hydrolase activity"/>
    <property type="evidence" value="ECO:0007669"/>
    <property type="project" value="UniProtKB-KW"/>
</dbReference>
<organism evidence="8 9">
    <name type="scientific">Paenibacillus rhizosphaerae</name>
    <dbReference type="NCBI Taxonomy" id="297318"/>
    <lineage>
        <taxon>Bacteria</taxon>
        <taxon>Bacillati</taxon>
        <taxon>Bacillota</taxon>
        <taxon>Bacilli</taxon>
        <taxon>Bacillales</taxon>
        <taxon>Paenibacillaceae</taxon>
        <taxon>Paenibacillus</taxon>
    </lineage>
</organism>
<dbReference type="PROSITE" id="PS51194">
    <property type="entry name" value="HELICASE_CTER"/>
    <property type="match status" value="1"/>
</dbReference>
<feature type="compositionally biased region" description="Basic and acidic residues" evidence="5">
    <location>
        <begin position="412"/>
        <end position="421"/>
    </location>
</feature>
<dbReference type="CDD" id="cd18787">
    <property type="entry name" value="SF2_C_DEAD"/>
    <property type="match status" value="1"/>
</dbReference>
<dbReference type="InterPro" id="IPR001650">
    <property type="entry name" value="Helicase_C-like"/>
</dbReference>
<dbReference type="Proteomes" id="UP000517523">
    <property type="component" value="Unassembled WGS sequence"/>
</dbReference>
<feature type="domain" description="Helicase ATP-binding" evidence="6">
    <location>
        <begin position="35"/>
        <end position="205"/>
    </location>
</feature>
<dbReference type="CDD" id="cd00268">
    <property type="entry name" value="DEADc"/>
    <property type="match status" value="1"/>
</dbReference>
<evidence type="ECO:0000256" key="4">
    <source>
        <dbReference type="ARBA" id="ARBA00022840"/>
    </source>
</evidence>
<dbReference type="PANTHER" id="PTHR47963:SF7">
    <property type="entry name" value="ATP-DEPENDENT RNA HELICASE YFML-RELATED"/>
    <property type="match status" value="1"/>
</dbReference>
<evidence type="ECO:0000259" key="6">
    <source>
        <dbReference type="PROSITE" id="PS51192"/>
    </source>
</evidence>
<dbReference type="InterPro" id="IPR027417">
    <property type="entry name" value="P-loop_NTPase"/>
</dbReference>
<dbReference type="InterPro" id="IPR014001">
    <property type="entry name" value="Helicase_ATP-bd"/>
</dbReference>
<dbReference type="Gene3D" id="3.40.50.300">
    <property type="entry name" value="P-loop containing nucleotide triphosphate hydrolases"/>
    <property type="match status" value="2"/>
</dbReference>
<evidence type="ECO:0000256" key="5">
    <source>
        <dbReference type="SAM" id="MobiDB-lite"/>
    </source>
</evidence>
<evidence type="ECO:0000313" key="8">
    <source>
        <dbReference type="EMBL" id="MBB3131688.1"/>
    </source>
</evidence>
<feature type="compositionally biased region" description="Basic and acidic residues" evidence="5">
    <location>
        <begin position="439"/>
        <end position="448"/>
    </location>
</feature>
<accession>A0A839U1Z9</accession>
<dbReference type="GO" id="GO:0005840">
    <property type="term" value="C:ribosome"/>
    <property type="evidence" value="ECO:0007669"/>
    <property type="project" value="TreeGrafter"/>
</dbReference>
<comment type="caution">
    <text evidence="8">The sequence shown here is derived from an EMBL/GenBank/DDBJ whole genome shotgun (WGS) entry which is preliminary data.</text>
</comment>
<feature type="region of interest" description="Disordered" evidence="5">
    <location>
        <begin position="382"/>
        <end position="489"/>
    </location>
</feature>
<dbReference type="GO" id="GO:0005524">
    <property type="term" value="F:ATP binding"/>
    <property type="evidence" value="ECO:0007669"/>
    <property type="project" value="UniProtKB-KW"/>
</dbReference>
<keyword evidence="3 8" id="KW-0347">Helicase</keyword>
<name>A0A839U1Z9_9BACL</name>
<dbReference type="Pfam" id="PF00271">
    <property type="entry name" value="Helicase_C"/>
    <property type="match status" value="1"/>
</dbReference>
<reference evidence="8 9" key="1">
    <citation type="submission" date="2020-08" db="EMBL/GenBank/DDBJ databases">
        <title>Genomic Encyclopedia of Type Strains, Phase III (KMG-III): the genomes of soil and plant-associated and newly described type strains.</title>
        <authorList>
            <person name="Whitman W."/>
        </authorList>
    </citation>
    <scope>NUCLEOTIDE SEQUENCE [LARGE SCALE GENOMIC DNA]</scope>
    <source>
        <strain evidence="8 9">CECT 5831</strain>
    </source>
</reference>
<dbReference type="SMART" id="SM00490">
    <property type="entry name" value="HELICc"/>
    <property type="match status" value="1"/>
</dbReference>
<evidence type="ECO:0000256" key="3">
    <source>
        <dbReference type="ARBA" id="ARBA00022806"/>
    </source>
</evidence>
<dbReference type="RefSeq" id="WP_183586897.1">
    <property type="nucleotide sequence ID" value="NZ_JACHXJ010000007.1"/>
</dbReference>